<dbReference type="InterPro" id="IPR025110">
    <property type="entry name" value="AMP-bd_C"/>
</dbReference>
<dbReference type="EMBL" id="JBGMEK010000030">
    <property type="protein sequence ID" value="MFA0811978.1"/>
    <property type="molecule type" value="Genomic_DNA"/>
</dbReference>
<evidence type="ECO:0000313" key="3">
    <source>
        <dbReference type="EMBL" id="MFA0811978.1"/>
    </source>
</evidence>
<organism evidence="3 4">
    <name type="scientific">Microbulbifer epialgicus</name>
    <dbReference type="NCBI Taxonomy" id="393907"/>
    <lineage>
        <taxon>Bacteria</taxon>
        <taxon>Pseudomonadati</taxon>
        <taxon>Pseudomonadota</taxon>
        <taxon>Gammaproteobacteria</taxon>
        <taxon>Cellvibrionales</taxon>
        <taxon>Microbulbiferaceae</taxon>
        <taxon>Microbulbifer</taxon>
    </lineage>
</organism>
<dbReference type="Gene3D" id="3.30.300.30">
    <property type="match status" value="1"/>
</dbReference>
<proteinExistence type="predicted"/>
<dbReference type="SUPFAM" id="SSF56801">
    <property type="entry name" value="Acetyl-CoA synthetase-like"/>
    <property type="match status" value="1"/>
</dbReference>
<dbReference type="PANTHER" id="PTHR43767">
    <property type="entry name" value="LONG-CHAIN-FATTY-ACID--COA LIGASE"/>
    <property type="match status" value="1"/>
</dbReference>
<feature type="domain" description="AMP-binding enzyme C-terminal" evidence="2">
    <location>
        <begin position="425"/>
        <end position="500"/>
    </location>
</feature>
<dbReference type="PROSITE" id="PS00455">
    <property type="entry name" value="AMP_BINDING"/>
    <property type="match status" value="1"/>
</dbReference>
<feature type="domain" description="AMP-dependent synthetase/ligase" evidence="1">
    <location>
        <begin position="23"/>
        <end position="375"/>
    </location>
</feature>
<dbReference type="InterPro" id="IPR000873">
    <property type="entry name" value="AMP-dep_synth/lig_dom"/>
</dbReference>
<dbReference type="Proteomes" id="UP001569428">
    <property type="component" value="Unassembled WGS sequence"/>
</dbReference>
<dbReference type="InterPro" id="IPR045851">
    <property type="entry name" value="AMP-bd_C_sf"/>
</dbReference>
<dbReference type="RefSeq" id="WP_371839587.1">
    <property type="nucleotide sequence ID" value="NZ_JBGMEK010000030.1"/>
</dbReference>
<dbReference type="Pfam" id="PF00501">
    <property type="entry name" value="AMP-binding"/>
    <property type="match status" value="1"/>
</dbReference>
<dbReference type="Pfam" id="PF13193">
    <property type="entry name" value="AMP-binding_C"/>
    <property type="match status" value="1"/>
</dbReference>
<evidence type="ECO:0000259" key="1">
    <source>
        <dbReference type="Pfam" id="PF00501"/>
    </source>
</evidence>
<gene>
    <name evidence="3" type="ORF">ACCI49_13740</name>
</gene>
<evidence type="ECO:0000313" key="4">
    <source>
        <dbReference type="Proteomes" id="UP001569428"/>
    </source>
</evidence>
<reference evidence="3 4" key="1">
    <citation type="submission" date="2024-08" db="EMBL/GenBank/DDBJ databases">
        <authorList>
            <person name="Ishaq N."/>
        </authorList>
    </citation>
    <scope>NUCLEOTIDE SEQUENCE [LARGE SCALE GENOMIC DNA]</scope>
    <source>
        <strain evidence="3 4">DSM 18651</strain>
    </source>
</reference>
<sequence>MPIFGPQLSRLASLTDLLLSALESRPDETALVSGNQIWTWRQLQRDIDAFALGLAAMGLQESDRIASLMPNRGETLIFYLACLKIGLVVVPLNYRYTLPEIDYALEVSGAVALSVSAERGEDIWASKFISKLKKGVLSFGGVIENARRVEDLVESKGKITDLPVADINDSAFLFFTSGSTGKPKGVIHSLLSFGSIVASFAAALDLSPDDTVLPGGPIAHVGSLSTALAAFSVGATVVIPHSFDGEEILSILRRSRPTILVMVPALFIAMERNPNARREDFTSLRVCFTGGDKFPANIATEFTNKTGLMIQEGYGLTEAPDCLFNQSRSPDKAGSVGTVAPGYIVSLRDDQGREVAPEVDGNLWLRGIPVMTGYWRNPQANREAFTDGWFDTGDVMRVDPEGCFWFRGRKKQIIVHDGSNLSPQEVEEAVMAHPSVDLAGVIGIHDDAHGENLWAYITLKKNAPVPCVQEVIRCARERVGYKAPEVIEILDAMPINPTGKIDRVALKKLAEAQLVQDSNS</sequence>
<name>A0ABV4P206_9GAMM</name>
<protein>
    <submittedName>
        <fullName evidence="3">Class I adenylate-forming enzyme family protein</fullName>
    </submittedName>
</protein>
<evidence type="ECO:0000259" key="2">
    <source>
        <dbReference type="Pfam" id="PF13193"/>
    </source>
</evidence>
<dbReference type="InterPro" id="IPR020845">
    <property type="entry name" value="AMP-binding_CS"/>
</dbReference>
<dbReference type="InterPro" id="IPR042099">
    <property type="entry name" value="ANL_N_sf"/>
</dbReference>
<keyword evidence="4" id="KW-1185">Reference proteome</keyword>
<dbReference type="Gene3D" id="3.40.50.12780">
    <property type="entry name" value="N-terminal domain of ligase-like"/>
    <property type="match status" value="1"/>
</dbReference>
<dbReference type="InterPro" id="IPR050237">
    <property type="entry name" value="ATP-dep_AMP-bd_enzyme"/>
</dbReference>
<dbReference type="PANTHER" id="PTHR43767:SF1">
    <property type="entry name" value="NONRIBOSOMAL PEPTIDE SYNTHASE PES1 (EUROFUNG)-RELATED"/>
    <property type="match status" value="1"/>
</dbReference>
<accession>A0ABV4P206</accession>
<comment type="caution">
    <text evidence="3">The sequence shown here is derived from an EMBL/GenBank/DDBJ whole genome shotgun (WGS) entry which is preliminary data.</text>
</comment>